<dbReference type="AlphaFoldDB" id="A0A6H5IUF3"/>
<evidence type="ECO:0000313" key="2">
    <source>
        <dbReference type="EMBL" id="CAB0041978.1"/>
    </source>
</evidence>
<feature type="region of interest" description="Disordered" evidence="1">
    <location>
        <begin position="131"/>
        <end position="158"/>
    </location>
</feature>
<name>A0A6H5IUF3_9HYME</name>
<feature type="compositionally biased region" description="Low complexity" evidence="1">
    <location>
        <begin position="28"/>
        <end position="40"/>
    </location>
</feature>
<feature type="region of interest" description="Disordered" evidence="1">
    <location>
        <begin position="1"/>
        <end position="48"/>
    </location>
</feature>
<organism evidence="2 3">
    <name type="scientific">Trichogramma brassicae</name>
    <dbReference type="NCBI Taxonomy" id="86971"/>
    <lineage>
        <taxon>Eukaryota</taxon>
        <taxon>Metazoa</taxon>
        <taxon>Ecdysozoa</taxon>
        <taxon>Arthropoda</taxon>
        <taxon>Hexapoda</taxon>
        <taxon>Insecta</taxon>
        <taxon>Pterygota</taxon>
        <taxon>Neoptera</taxon>
        <taxon>Endopterygota</taxon>
        <taxon>Hymenoptera</taxon>
        <taxon>Apocrita</taxon>
        <taxon>Proctotrupomorpha</taxon>
        <taxon>Chalcidoidea</taxon>
        <taxon>Trichogrammatidae</taxon>
        <taxon>Trichogramma</taxon>
    </lineage>
</organism>
<feature type="compositionally biased region" description="Basic and acidic residues" evidence="1">
    <location>
        <begin position="13"/>
        <end position="27"/>
    </location>
</feature>
<sequence length="323" mass="36327">MVDVVMDTGYNSEKSKLEIPTSKDRRGSVSSIASQASNDSSRSKKRRFEDMTDYSNVADEHALLRSIDALDEETARQLETLRVKRGFPKAVNEYVQKQFAKIKSLVQQTALENVSLRGRLEGVLLKQDQPKKSFRDIKTQEKSRKKSVPAVKVNSGRNRQPTKKYVLKMTTEGEASTTDQIKTTLQSSIDPVSEKIHVSTIRKGNSGFIFVETKTQVDLDKLMNNEELRKKGILMQRQAGRLPRMHAAGVMHDLGAMIVERGVDFALLQEPWTYGSDPVGLPSTMRRFRSLSEKAAVVVANDKIDCMIMDDSTSERCLRLDGL</sequence>
<feature type="compositionally biased region" description="Basic and acidic residues" evidence="1">
    <location>
        <begin position="131"/>
        <end position="142"/>
    </location>
</feature>
<gene>
    <name evidence="2" type="ORF">TBRA_LOCUS13621</name>
</gene>
<evidence type="ECO:0000313" key="3">
    <source>
        <dbReference type="Proteomes" id="UP000479190"/>
    </source>
</evidence>
<proteinExistence type="predicted"/>
<reference evidence="2 3" key="1">
    <citation type="submission" date="2020-02" db="EMBL/GenBank/DDBJ databases">
        <authorList>
            <person name="Ferguson B K."/>
        </authorList>
    </citation>
    <scope>NUCLEOTIDE SEQUENCE [LARGE SCALE GENOMIC DNA]</scope>
</reference>
<keyword evidence="3" id="KW-1185">Reference proteome</keyword>
<evidence type="ECO:0000256" key="1">
    <source>
        <dbReference type="SAM" id="MobiDB-lite"/>
    </source>
</evidence>
<accession>A0A6H5IUF3</accession>
<dbReference type="Proteomes" id="UP000479190">
    <property type="component" value="Unassembled WGS sequence"/>
</dbReference>
<dbReference type="EMBL" id="CADCXV010001142">
    <property type="protein sequence ID" value="CAB0041978.1"/>
    <property type="molecule type" value="Genomic_DNA"/>
</dbReference>
<protein>
    <submittedName>
        <fullName evidence="2">Uncharacterized protein</fullName>
    </submittedName>
</protein>